<protein>
    <submittedName>
        <fullName evidence="2">Uncharacterized protein</fullName>
    </submittedName>
</protein>
<reference evidence="2 3" key="1">
    <citation type="submission" date="2023-05" db="EMBL/GenBank/DDBJ databases">
        <title>B98-5 Cell Line De Novo Hybrid Assembly: An Optical Mapping Approach.</title>
        <authorList>
            <person name="Kananen K."/>
            <person name="Auerbach J.A."/>
            <person name="Kautto E."/>
            <person name="Blachly J.S."/>
        </authorList>
    </citation>
    <scope>NUCLEOTIDE SEQUENCE [LARGE SCALE GENOMIC DNA]</scope>
    <source>
        <strain evidence="2">B95-8</strain>
        <tissue evidence="2">Cell line</tissue>
    </source>
</reference>
<name>A0ABQ9W7Q2_SAGOE</name>
<evidence type="ECO:0000313" key="2">
    <source>
        <dbReference type="EMBL" id="KAK2117520.1"/>
    </source>
</evidence>
<gene>
    <name evidence="2" type="ORF">P7K49_004406</name>
</gene>
<comment type="caution">
    <text evidence="2">The sequence shown here is derived from an EMBL/GenBank/DDBJ whole genome shotgun (WGS) entry which is preliminary data.</text>
</comment>
<dbReference type="Proteomes" id="UP001266305">
    <property type="component" value="Unassembled WGS sequence"/>
</dbReference>
<proteinExistence type="predicted"/>
<sequence>MCSLIWDHLSINLADELARLETARRELPRKKNLKVAELFRFNKPAMIPESQRMERYGKQLWASANPEWEQSAASFERQNRDPMGYGGPPAPGDGQAVLGTGRAQGTSGLASQPLEALGCLVCSGLFPKTRIPE</sequence>
<evidence type="ECO:0000256" key="1">
    <source>
        <dbReference type="SAM" id="MobiDB-lite"/>
    </source>
</evidence>
<feature type="region of interest" description="Disordered" evidence="1">
    <location>
        <begin position="71"/>
        <end position="104"/>
    </location>
</feature>
<organism evidence="2 3">
    <name type="scientific">Saguinus oedipus</name>
    <name type="common">Cotton-top tamarin</name>
    <name type="synonym">Oedipomidas oedipus</name>
    <dbReference type="NCBI Taxonomy" id="9490"/>
    <lineage>
        <taxon>Eukaryota</taxon>
        <taxon>Metazoa</taxon>
        <taxon>Chordata</taxon>
        <taxon>Craniata</taxon>
        <taxon>Vertebrata</taxon>
        <taxon>Euteleostomi</taxon>
        <taxon>Mammalia</taxon>
        <taxon>Eutheria</taxon>
        <taxon>Euarchontoglires</taxon>
        <taxon>Primates</taxon>
        <taxon>Haplorrhini</taxon>
        <taxon>Platyrrhini</taxon>
        <taxon>Cebidae</taxon>
        <taxon>Callitrichinae</taxon>
        <taxon>Saguinus</taxon>
    </lineage>
</organism>
<dbReference type="EMBL" id="JASSZA010000002">
    <property type="protein sequence ID" value="KAK2117520.1"/>
    <property type="molecule type" value="Genomic_DNA"/>
</dbReference>
<accession>A0ABQ9W7Q2</accession>
<evidence type="ECO:0000313" key="3">
    <source>
        <dbReference type="Proteomes" id="UP001266305"/>
    </source>
</evidence>
<keyword evidence="3" id="KW-1185">Reference proteome</keyword>